<evidence type="ECO:0000313" key="1">
    <source>
        <dbReference type="EMBL" id="ABW25164.1"/>
    </source>
</evidence>
<dbReference type="KEGG" id="amr:AM1_0076"/>
<dbReference type="EMBL" id="CP000828">
    <property type="protein sequence ID" value="ABW25164.1"/>
    <property type="molecule type" value="Genomic_DNA"/>
</dbReference>
<sequence>MIPLLKYLQNSNSIFQICMLTKHLNLFSHLRILLFAPSPLSADRKAGKL</sequence>
<accession>B0C552</accession>
<dbReference type="AlphaFoldDB" id="B0C552"/>
<organism evidence="1 2">
    <name type="scientific">Acaryochloris marina (strain MBIC 11017)</name>
    <dbReference type="NCBI Taxonomy" id="329726"/>
    <lineage>
        <taxon>Bacteria</taxon>
        <taxon>Bacillati</taxon>
        <taxon>Cyanobacteriota</taxon>
        <taxon>Cyanophyceae</taxon>
        <taxon>Acaryochloridales</taxon>
        <taxon>Acaryochloridaceae</taxon>
        <taxon>Acaryochloris</taxon>
    </lineage>
</organism>
<dbReference type="Proteomes" id="UP000000268">
    <property type="component" value="Chromosome"/>
</dbReference>
<dbReference type="HOGENOM" id="CLU_3131060_0_0_3"/>
<reference evidence="1 2" key="1">
    <citation type="journal article" date="2008" name="Proc. Natl. Acad. Sci. U.S.A.">
        <title>Niche adaptation and genome expansion in the chlorophyll d-producing cyanobacterium Acaryochloris marina.</title>
        <authorList>
            <person name="Swingley W.D."/>
            <person name="Chen M."/>
            <person name="Cheung P.C."/>
            <person name="Conrad A.L."/>
            <person name="Dejesa L.C."/>
            <person name="Hao J."/>
            <person name="Honchak B.M."/>
            <person name="Karbach L.E."/>
            <person name="Kurdoglu A."/>
            <person name="Lahiri S."/>
            <person name="Mastrian S.D."/>
            <person name="Miyashita H."/>
            <person name="Page L."/>
            <person name="Ramakrishna P."/>
            <person name="Satoh S."/>
            <person name="Sattley W.M."/>
            <person name="Shimada Y."/>
            <person name="Taylor H.L."/>
            <person name="Tomo T."/>
            <person name="Tsuchiya T."/>
            <person name="Wang Z.T."/>
            <person name="Raymond J."/>
            <person name="Mimuro M."/>
            <person name="Blankenship R.E."/>
            <person name="Touchman J.W."/>
        </authorList>
    </citation>
    <scope>NUCLEOTIDE SEQUENCE [LARGE SCALE GENOMIC DNA]</scope>
    <source>
        <strain evidence="2">MBIC 11017</strain>
    </source>
</reference>
<keyword evidence="2" id="KW-1185">Reference proteome</keyword>
<proteinExistence type="predicted"/>
<dbReference type="STRING" id="329726.AM1_0076"/>
<name>B0C552_ACAM1</name>
<evidence type="ECO:0000313" key="2">
    <source>
        <dbReference type="Proteomes" id="UP000000268"/>
    </source>
</evidence>
<gene>
    <name evidence="1" type="ordered locus">AM1_0076</name>
</gene>
<protein>
    <submittedName>
        <fullName evidence="1">Uncharacterized protein</fullName>
    </submittedName>
</protein>